<dbReference type="RefSeq" id="WP_338528944.1">
    <property type="nucleotide sequence ID" value="NZ_CP030941.1"/>
</dbReference>
<protein>
    <recommendedName>
        <fullName evidence="4">Chitooligosaccharide deacetylase</fullName>
    </recommendedName>
    <alternativeName>
        <fullName evidence="6">Nodulation protein B</fullName>
    </alternativeName>
</protein>
<comment type="function">
    <text evidence="1">Is involved in generating a small heat-stable compound (Nod), an acylated oligomer of N-acetylglucosamine, that stimulates mitosis in various plant protoplasts.</text>
</comment>
<dbReference type="SUPFAM" id="SSF88713">
    <property type="entry name" value="Glycoside hydrolase/deacetylase"/>
    <property type="match status" value="1"/>
</dbReference>
<evidence type="ECO:0000256" key="6">
    <source>
        <dbReference type="ARBA" id="ARBA00032976"/>
    </source>
</evidence>
<keyword evidence="8" id="KW-0378">Hydrolase</keyword>
<evidence type="ECO:0000313" key="8">
    <source>
        <dbReference type="EMBL" id="UUP16530.1"/>
    </source>
</evidence>
<dbReference type="GO" id="GO:0016787">
    <property type="term" value="F:hydrolase activity"/>
    <property type="evidence" value="ECO:0007669"/>
    <property type="project" value="UniProtKB-KW"/>
</dbReference>
<keyword evidence="9" id="KW-1185">Reference proteome</keyword>
<proteinExistence type="inferred from homology"/>
<dbReference type="Gene3D" id="3.20.20.370">
    <property type="entry name" value="Glycoside hydrolase/deacetylase"/>
    <property type="match status" value="1"/>
</dbReference>
<accession>A0ABY5MER6</accession>
<dbReference type="EMBL" id="CP030941">
    <property type="protein sequence ID" value="UUP16530.1"/>
    <property type="molecule type" value="Genomic_DNA"/>
</dbReference>
<keyword evidence="5" id="KW-0732">Signal</keyword>
<evidence type="ECO:0000256" key="5">
    <source>
        <dbReference type="ARBA" id="ARBA00022729"/>
    </source>
</evidence>
<dbReference type="InterPro" id="IPR051398">
    <property type="entry name" value="Polysacch_Deacetylase"/>
</dbReference>
<evidence type="ECO:0000256" key="3">
    <source>
        <dbReference type="ARBA" id="ARBA00010973"/>
    </source>
</evidence>
<dbReference type="InterPro" id="IPR011330">
    <property type="entry name" value="Glyco_hydro/deAcase_b/a-brl"/>
</dbReference>
<dbReference type="PANTHER" id="PTHR34216">
    <property type="match status" value="1"/>
</dbReference>
<dbReference type="Proteomes" id="UP001342418">
    <property type="component" value="Chromosome"/>
</dbReference>
<evidence type="ECO:0000256" key="4">
    <source>
        <dbReference type="ARBA" id="ARBA00020071"/>
    </source>
</evidence>
<reference evidence="8 9" key="1">
    <citation type="submission" date="2018-07" db="EMBL/GenBank/DDBJ databases">
        <title>Genome sequence of Nitratireductor thuwali#1536.</title>
        <authorList>
            <person name="Michoud G."/>
            <person name="Merlino G."/>
            <person name="Sefrji F.O."/>
            <person name="Daffonchio D."/>
        </authorList>
    </citation>
    <scope>NUCLEOTIDE SEQUENCE [LARGE SCALE GENOMIC DNA]</scope>
    <source>
        <strain evidence="9">Nit1536</strain>
    </source>
</reference>
<gene>
    <name evidence="8" type="primary">pgdA</name>
    <name evidence="8" type="ORF">NTH_00977</name>
</gene>
<evidence type="ECO:0000259" key="7">
    <source>
        <dbReference type="PROSITE" id="PS51677"/>
    </source>
</evidence>
<comment type="similarity">
    <text evidence="3">Belongs to the polysaccharide deacetylase family.</text>
</comment>
<evidence type="ECO:0000313" key="9">
    <source>
        <dbReference type="Proteomes" id="UP001342418"/>
    </source>
</evidence>
<dbReference type="PANTHER" id="PTHR34216:SF3">
    <property type="entry name" value="POLY-BETA-1,6-N-ACETYL-D-GLUCOSAMINE N-DEACETYLASE"/>
    <property type="match status" value="1"/>
</dbReference>
<evidence type="ECO:0000256" key="2">
    <source>
        <dbReference type="ARBA" id="ARBA00004613"/>
    </source>
</evidence>
<name>A0ABY5MER6_9HYPH</name>
<dbReference type="PROSITE" id="PS51677">
    <property type="entry name" value="NODB"/>
    <property type="match status" value="1"/>
</dbReference>
<feature type="domain" description="NodB homology" evidence="7">
    <location>
        <begin position="62"/>
        <end position="233"/>
    </location>
</feature>
<dbReference type="InterPro" id="IPR002509">
    <property type="entry name" value="NODB_dom"/>
</dbReference>
<comment type="subcellular location">
    <subcellularLocation>
        <location evidence="2">Secreted</location>
    </subcellularLocation>
</comment>
<organism evidence="8 9">
    <name type="scientific">Nitratireductor thuwali</name>
    <dbReference type="NCBI Taxonomy" id="2267699"/>
    <lineage>
        <taxon>Bacteria</taxon>
        <taxon>Pseudomonadati</taxon>
        <taxon>Pseudomonadota</taxon>
        <taxon>Alphaproteobacteria</taxon>
        <taxon>Hyphomicrobiales</taxon>
        <taxon>Phyllobacteriaceae</taxon>
        <taxon>Nitratireductor</taxon>
    </lineage>
</organism>
<dbReference type="CDD" id="cd10918">
    <property type="entry name" value="CE4_NodB_like_5s_6s"/>
    <property type="match status" value="1"/>
</dbReference>
<evidence type="ECO:0000256" key="1">
    <source>
        <dbReference type="ARBA" id="ARBA00003236"/>
    </source>
</evidence>
<sequence>MSVPILLYHQIAVPPPKPMPFRSMFVHPRNFAQQMAWLKRLGYQGLSLKDATPYICGEKHGKVVAITFDDGFANVIETAAPILKQCGFTATNFIVADEIGGSNTWDQPLGVVHTACMGREQLRRWMELGHEIGSHTLNHVRLDRMNANEARRQITESREKLQSVFGTSIVSFAYPYGEQSPHHRTMVREAGYAWAVTTERRSANAHDDPAGLPRKTVRRSDTALHFLKKVLTK</sequence>
<dbReference type="Pfam" id="PF01522">
    <property type="entry name" value="Polysacc_deac_1"/>
    <property type="match status" value="1"/>
</dbReference>